<keyword evidence="3" id="KW-1185">Reference proteome</keyword>
<dbReference type="Pfam" id="PF12770">
    <property type="entry name" value="CHAT"/>
    <property type="match status" value="1"/>
</dbReference>
<proteinExistence type="predicted"/>
<feature type="domain" description="CHAT" evidence="1">
    <location>
        <begin position="91"/>
        <end position="333"/>
    </location>
</feature>
<dbReference type="InterPro" id="IPR024983">
    <property type="entry name" value="CHAT_dom"/>
</dbReference>
<dbReference type="EMBL" id="JBIAZU010000004">
    <property type="protein sequence ID" value="MFF5292106.1"/>
    <property type="molecule type" value="Genomic_DNA"/>
</dbReference>
<evidence type="ECO:0000259" key="1">
    <source>
        <dbReference type="Pfam" id="PF12770"/>
    </source>
</evidence>
<sequence length="657" mass="71107">MTEPVLVLEITARAAAGYPVRLLEDGAVLATGTIPELLPRVRERPLAQLAREVVVDEYRPPPDVVAAVSSALFGLLSDGGVGPAWQAARSRSQGTTTLLDVRGELAQLPWELTTVDGRRPALDGGLTRVHLPLDQPAGAEPSPLRVLVVVGDTDPKLNADAEVAAIQRALAPRAWRAHSEVLIEPSSGDFYDRVADLKPHILHFIGHGGLANDSETPVLKLVSSATREPWDISADKIRTGLLGWIPSLLVLNACRSGDLSAQAGVWSVAEAAIDAGMSAVLCMQGLVDSEIAVLFSGVFYGALNAGEPIDAAVTKARMRIAQQGDLRRRDWALPALHLRVPVAGILPVSCALTHEEIERLGQIPEFTEVPRLVDRDLQRRQMWGTFDPAATDGGSPHGLVAVTGQVDAGRTRLVYSSLLTCASRGHAVRYLDFFGTRRMSWIKVLYAIRDGLAVGGSGLRAALPADAFAVFNREIGALAEGRAPRDGEPVPEQPPCPEFAAGTEHAPEYTRRIFARFIEALRTAAADKPLTLALDHLVGVGGVIGDELTTVLSPYLLGPAARGELLPVRLIVVLGDEEVSLLAPEVRATLHEVKVPGIEQRLYPFLQREHYARAGHDDAMWSRFLPVVTAYQDLVGENWYPHWFGDFDRVVRRSLRQ</sequence>
<evidence type="ECO:0000313" key="3">
    <source>
        <dbReference type="Proteomes" id="UP001602245"/>
    </source>
</evidence>
<evidence type="ECO:0000313" key="2">
    <source>
        <dbReference type="EMBL" id="MFF5292106.1"/>
    </source>
</evidence>
<reference evidence="2 3" key="1">
    <citation type="submission" date="2024-10" db="EMBL/GenBank/DDBJ databases">
        <title>The Natural Products Discovery Center: Release of the First 8490 Sequenced Strains for Exploring Actinobacteria Biosynthetic Diversity.</title>
        <authorList>
            <person name="Kalkreuter E."/>
            <person name="Kautsar S.A."/>
            <person name="Yang D."/>
            <person name="Bader C.D."/>
            <person name="Teijaro C.N."/>
            <person name="Fluegel L."/>
            <person name="Davis C.M."/>
            <person name="Simpson J.R."/>
            <person name="Lauterbach L."/>
            <person name="Steele A.D."/>
            <person name="Gui C."/>
            <person name="Meng S."/>
            <person name="Li G."/>
            <person name="Viehrig K."/>
            <person name="Ye F."/>
            <person name="Su P."/>
            <person name="Kiefer A.F."/>
            <person name="Nichols A."/>
            <person name="Cepeda A.J."/>
            <person name="Yan W."/>
            <person name="Fan B."/>
            <person name="Jiang Y."/>
            <person name="Adhikari A."/>
            <person name="Zheng C.-J."/>
            <person name="Schuster L."/>
            <person name="Cowan T.M."/>
            <person name="Smanski M.J."/>
            <person name="Chevrette M.G."/>
            <person name="De Carvalho L.P.S."/>
            <person name="Shen B."/>
        </authorList>
    </citation>
    <scope>NUCLEOTIDE SEQUENCE [LARGE SCALE GENOMIC DNA]</scope>
    <source>
        <strain evidence="2 3">NPDC000087</strain>
    </source>
</reference>
<organism evidence="2 3">
    <name type="scientific">Paractinoplanes globisporus</name>
    <dbReference type="NCBI Taxonomy" id="113565"/>
    <lineage>
        <taxon>Bacteria</taxon>
        <taxon>Bacillati</taxon>
        <taxon>Actinomycetota</taxon>
        <taxon>Actinomycetes</taxon>
        <taxon>Micromonosporales</taxon>
        <taxon>Micromonosporaceae</taxon>
        <taxon>Paractinoplanes</taxon>
    </lineage>
</organism>
<dbReference type="RefSeq" id="WP_020509986.1">
    <property type="nucleotide sequence ID" value="NZ_JBIAZU010000004.1"/>
</dbReference>
<protein>
    <submittedName>
        <fullName evidence="2">CHAT domain-containing protein</fullName>
    </submittedName>
</protein>
<gene>
    <name evidence="2" type="ORF">ACFY35_21920</name>
</gene>
<comment type="caution">
    <text evidence="2">The sequence shown here is derived from an EMBL/GenBank/DDBJ whole genome shotgun (WGS) entry which is preliminary data.</text>
</comment>
<accession>A0ABW6WFM9</accession>
<dbReference type="Proteomes" id="UP001602245">
    <property type="component" value="Unassembled WGS sequence"/>
</dbReference>
<name>A0ABW6WFM9_9ACTN</name>